<dbReference type="InterPro" id="IPR026453">
    <property type="entry name" value="PGF_pre_PGF"/>
</dbReference>
<feature type="domain" description="CARDB" evidence="3">
    <location>
        <begin position="349"/>
        <end position="421"/>
    </location>
</feature>
<organism evidence="4 5">
    <name type="scientific">Halobaculum lipolyticum</name>
    <dbReference type="NCBI Taxonomy" id="3032001"/>
    <lineage>
        <taxon>Archaea</taxon>
        <taxon>Methanobacteriati</taxon>
        <taxon>Methanobacteriota</taxon>
        <taxon>Stenosarchaea group</taxon>
        <taxon>Halobacteria</taxon>
        <taxon>Halobacteriales</taxon>
        <taxon>Haloferacaceae</taxon>
        <taxon>Halobaculum</taxon>
    </lineage>
</organism>
<dbReference type="EMBL" id="JBHTAH010000003">
    <property type="protein sequence ID" value="MFC7069035.1"/>
    <property type="molecule type" value="Genomic_DNA"/>
</dbReference>
<sequence>MKRLAAALALLALSGALVFPSAAAPFALTQSDRIAQDVALVPGSGPNGDYAYLDEDDELVVDLTASNPNLAGDVEGVNPDGVTTLADVFRVRYNGSRYAHVWITDESDAVTFTVDGQPIDSESSNVTLGPNESVAVGVVVDTTGGTADGLLDAIEVNARVADPETAIDTGSRRSSDSTGGAADGMSIQQSAPSGTERSVEIRDADESATVDLGSMSMDGSENVTLDELDLTAGGDTVALDLAAVAPNASGSGTSTIGVEPLAAVEVTEADAGSVDAATLRFSVSPDYLAERGVAPAELAVFRTSDGETSALPVRVVGARDDGRVVFEADTPGFSTFTVAASRPSVGVAEASLSASSIDRNDTATVTARVVNEGRANGTRTVTLTLDGAPVAERTVALGPNETTTVTFEVAPGAAGTYDVAVDGTAAGTLVVSDADGSADAASDAGTAASTEAAVGTPAGTAAPTGSSGDEAIGSEDGEDQPLATAEPVEEPAAVGLPAVGGLALAAALLVAALALVRRVSR</sequence>
<dbReference type="Proteomes" id="UP001596461">
    <property type="component" value="Unassembled WGS sequence"/>
</dbReference>
<dbReference type="InterPro" id="IPR011635">
    <property type="entry name" value="CARDB"/>
</dbReference>
<dbReference type="Pfam" id="PF07705">
    <property type="entry name" value="CARDB"/>
    <property type="match status" value="1"/>
</dbReference>
<dbReference type="InterPro" id="IPR009482">
    <property type="entry name" value="DUF1102"/>
</dbReference>
<evidence type="ECO:0000313" key="4">
    <source>
        <dbReference type="EMBL" id="MFC7069035.1"/>
    </source>
</evidence>
<evidence type="ECO:0000259" key="3">
    <source>
        <dbReference type="Pfam" id="PF07705"/>
    </source>
</evidence>
<protein>
    <submittedName>
        <fullName evidence="4">PGF-pre-PGF domain-containing protein</fullName>
    </submittedName>
</protein>
<dbReference type="Pfam" id="PF06510">
    <property type="entry name" value="DUF1102"/>
    <property type="match status" value="1"/>
</dbReference>
<keyword evidence="2" id="KW-0472">Membrane</keyword>
<feature type="compositionally biased region" description="Polar residues" evidence="1">
    <location>
        <begin position="186"/>
        <end position="196"/>
    </location>
</feature>
<reference evidence="4 5" key="1">
    <citation type="journal article" date="2019" name="Int. J. Syst. Evol. Microbiol.">
        <title>The Global Catalogue of Microorganisms (GCM) 10K type strain sequencing project: providing services to taxonomists for standard genome sequencing and annotation.</title>
        <authorList>
            <consortium name="The Broad Institute Genomics Platform"/>
            <consortium name="The Broad Institute Genome Sequencing Center for Infectious Disease"/>
            <person name="Wu L."/>
            <person name="Ma J."/>
        </authorList>
    </citation>
    <scope>NUCLEOTIDE SEQUENCE [LARGE SCALE GENOMIC DNA]</scope>
    <source>
        <strain evidence="4 5">DT31</strain>
    </source>
</reference>
<keyword evidence="5" id="KW-1185">Reference proteome</keyword>
<evidence type="ECO:0000256" key="2">
    <source>
        <dbReference type="SAM" id="Phobius"/>
    </source>
</evidence>
<evidence type="ECO:0000256" key="1">
    <source>
        <dbReference type="SAM" id="MobiDB-lite"/>
    </source>
</evidence>
<name>A0ABD5WA93_9EURY</name>
<comment type="caution">
    <text evidence="4">The sequence shown here is derived from an EMBL/GenBank/DDBJ whole genome shotgun (WGS) entry which is preliminary data.</text>
</comment>
<dbReference type="Gene3D" id="2.60.40.10">
    <property type="entry name" value="Immunoglobulins"/>
    <property type="match status" value="1"/>
</dbReference>
<dbReference type="RefSeq" id="WP_284030864.1">
    <property type="nucleotide sequence ID" value="NZ_CP126154.1"/>
</dbReference>
<dbReference type="InterPro" id="IPR013783">
    <property type="entry name" value="Ig-like_fold"/>
</dbReference>
<evidence type="ECO:0000313" key="5">
    <source>
        <dbReference type="Proteomes" id="UP001596461"/>
    </source>
</evidence>
<dbReference type="NCBIfam" id="TIGR04213">
    <property type="entry name" value="PGF_pre_PGF"/>
    <property type="match status" value="1"/>
</dbReference>
<feature type="region of interest" description="Disordered" evidence="1">
    <location>
        <begin position="162"/>
        <end position="203"/>
    </location>
</feature>
<gene>
    <name evidence="4" type="ORF">ACFQL9_05210</name>
</gene>
<feature type="region of interest" description="Disordered" evidence="1">
    <location>
        <begin position="448"/>
        <end position="483"/>
    </location>
</feature>
<dbReference type="AlphaFoldDB" id="A0ABD5WA93"/>
<feature type="compositionally biased region" description="Low complexity" evidence="1">
    <location>
        <begin position="448"/>
        <end position="468"/>
    </location>
</feature>
<accession>A0ABD5WA93</accession>
<feature type="transmembrane region" description="Helical" evidence="2">
    <location>
        <begin position="494"/>
        <end position="516"/>
    </location>
</feature>
<keyword evidence="2" id="KW-1133">Transmembrane helix</keyword>
<dbReference type="GeneID" id="81125717"/>
<proteinExistence type="predicted"/>
<keyword evidence="2" id="KW-0812">Transmembrane</keyword>